<reference evidence="3 4" key="1">
    <citation type="submission" date="2023-09" db="EMBL/GenBank/DDBJ databases">
        <authorList>
            <person name="Rey-Velasco X."/>
        </authorList>
    </citation>
    <scope>NUCLEOTIDE SEQUENCE [LARGE SCALE GENOMIC DNA]</scope>
    <source>
        <strain evidence="3 4">F363</strain>
    </source>
</reference>
<sequence>MMKKTTDNIRYHAVRKRVRDIRGFYLHLMVYLAVNIMLFILVNTREGFWGSLGNLTNYSTAFFWGIGLFAHWFGVFGSGLVFGKNWEEKKIRELMRKEERKTWE</sequence>
<feature type="transmembrane region" description="Helical" evidence="1">
    <location>
        <begin position="62"/>
        <end position="82"/>
    </location>
</feature>
<dbReference type="RefSeq" id="WP_311534853.1">
    <property type="nucleotide sequence ID" value="NZ_JAVRHQ010000011.1"/>
</dbReference>
<dbReference type="Proteomes" id="UP001262889">
    <property type="component" value="Unassembled WGS sequence"/>
</dbReference>
<dbReference type="Pfam" id="PF13239">
    <property type="entry name" value="2TM"/>
    <property type="match status" value="1"/>
</dbReference>
<keyword evidence="1" id="KW-0812">Transmembrane</keyword>
<keyword evidence="4" id="KW-1185">Reference proteome</keyword>
<evidence type="ECO:0000256" key="1">
    <source>
        <dbReference type="SAM" id="Phobius"/>
    </source>
</evidence>
<gene>
    <name evidence="3" type="ORF">RM553_10370</name>
</gene>
<evidence type="ECO:0000259" key="2">
    <source>
        <dbReference type="Pfam" id="PF13239"/>
    </source>
</evidence>
<evidence type="ECO:0000313" key="4">
    <source>
        <dbReference type="Proteomes" id="UP001262889"/>
    </source>
</evidence>
<keyword evidence="1" id="KW-1133">Transmembrane helix</keyword>
<name>A0ABU3CA66_9FLAO</name>
<proteinExistence type="predicted"/>
<dbReference type="EMBL" id="JAVRHQ010000011">
    <property type="protein sequence ID" value="MDT0643232.1"/>
    <property type="molecule type" value="Genomic_DNA"/>
</dbReference>
<protein>
    <submittedName>
        <fullName evidence="3">2TM domain-containing protein</fullName>
    </submittedName>
</protein>
<accession>A0ABU3CA66</accession>
<keyword evidence="1" id="KW-0472">Membrane</keyword>
<evidence type="ECO:0000313" key="3">
    <source>
        <dbReference type="EMBL" id="MDT0643232.1"/>
    </source>
</evidence>
<feature type="transmembrane region" description="Helical" evidence="1">
    <location>
        <begin position="21"/>
        <end position="42"/>
    </location>
</feature>
<comment type="caution">
    <text evidence="3">The sequence shown here is derived from an EMBL/GenBank/DDBJ whole genome shotgun (WGS) entry which is preliminary data.</text>
</comment>
<feature type="domain" description="2TM" evidence="2">
    <location>
        <begin position="15"/>
        <end position="95"/>
    </location>
</feature>
<dbReference type="InterPro" id="IPR025698">
    <property type="entry name" value="2TM_dom"/>
</dbReference>
<organism evidence="3 4">
    <name type="scientific">Autumnicola tepida</name>
    <dbReference type="NCBI Taxonomy" id="3075595"/>
    <lineage>
        <taxon>Bacteria</taxon>
        <taxon>Pseudomonadati</taxon>
        <taxon>Bacteroidota</taxon>
        <taxon>Flavobacteriia</taxon>
        <taxon>Flavobacteriales</taxon>
        <taxon>Flavobacteriaceae</taxon>
        <taxon>Autumnicola</taxon>
    </lineage>
</organism>